<accession>A0A1X1YBW3</accession>
<name>A0A1X1YBW3_9MYCO</name>
<dbReference type="Proteomes" id="UP000193866">
    <property type="component" value="Unassembled WGS sequence"/>
</dbReference>
<dbReference type="RefSeq" id="WP_085266164.1">
    <property type="nucleotide sequence ID" value="NZ_LQPG01000035.1"/>
</dbReference>
<gene>
    <name evidence="1" type="ORF">AWC16_19185</name>
</gene>
<reference evidence="1 2" key="1">
    <citation type="submission" date="2016-01" db="EMBL/GenBank/DDBJ databases">
        <title>The new phylogeny of the genus Mycobacterium.</title>
        <authorList>
            <person name="Tarcisio F."/>
            <person name="Conor M."/>
            <person name="Antonella G."/>
            <person name="Elisabetta G."/>
            <person name="Giulia F.S."/>
            <person name="Sara T."/>
            <person name="Anna F."/>
            <person name="Clotilde B."/>
            <person name="Roberto B."/>
            <person name="Veronica D.S."/>
            <person name="Fabio R."/>
            <person name="Monica P."/>
            <person name="Olivier J."/>
            <person name="Enrico T."/>
            <person name="Nicola S."/>
        </authorList>
    </citation>
    <scope>NUCLEOTIDE SEQUENCE [LARGE SCALE GENOMIC DNA]</scope>
    <source>
        <strain evidence="1 2">DSM 45394</strain>
    </source>
</reference>
<dbReference type="AlphaFoldDB" id="A0A1X1YBW3"/>
<dbReference type="EMBL" id="LQPG01000035">
    <property type="protein sequence ID" value="ORW08524.1"/>
    <property type="molecule type" value="Genomic_DNA"/>
</dbReference>
<evidence type="ECO:0000313" key="2">
    <source>
        <dbReference type="Proteomes" id="UP000193866"/>
    </source>
</evidence>
<protein>
    <submittedName>
        <fullName evidence="1">Uncharacterized protein</fullName>
    </submittedName>
</protein>
<dbReference type="STRING" id="1108812.AWC16_19185"/>
<comment type="caution">
    <text evidence="1">The sequence shown here is derived from an EMBL/GenBank/DDBJ whole genome shotgun (WGS) entry which is preliminary data.</text>
</comment>
<sequence>MRYRVKVNELRNHEVIYEVDAANPAEAQSKAAIGDTVNEVDTGRFEVTDRFVDDVEAIS</sequence>
<organism evidence="1 2">
    <name type="scientific">Mycolicibacter longobardus</name>
    <dbReference type="NCBI Taxonomy" id="1108812"/>
    <lineage>
        <taxon>Bacteria</taxon>
        <taxon>Bacillati</taxon>
        <taxon>Actinomycetota</taxon>
        <taxon>Actinomycetes</taxon>
        <taxon>Mycobacteriales</taxon>
        <taxon>Mycobacteriaceae</taxon>
        <taxon>Mycolicibacter</taxon>
    </lineage>
</organism>
<evidence type="ECO:0000313" key="1">
    <source>
        <dbReference type="EMBL" id="ORW08524.1"/>
    </source>
</evidence>
<proteinExistence type="predicted"/>
<keyword evidence="2" id="KW-1185">Reference proteome</keyword>
<dbReference type="OrthoDB" id="9855542at2"/>